<keyword evidence="2" id="KW-1185">Reference proteome</keyword>
<reference evidence="2" key="1">
    <citation type="journal article" date="2019" name="Int. J. Syst. Evol. Microbiol.">
        <title>The Global Catalogue of Microorganisms (GCM) 10K type strain sequencing project: providing services to taxonomists for standard genome sequencing and annotation.</title>
        <authorList>
            <consortium name="The Broad Institute Genomics Platform"/>
            <consortium name="The Broad Institute Genome Sequencing Center for Infectious Disease"/>
            <person name="Wu L."/>
            <person name="Ma J."/>
        </authorList>
    </citation>
    <scope>NUCLEOTIDE SEQUENCE [LARGE SCALE GENOMIC DNA]</scope>
    <source>
        <strain evidence="2">CGMCC 1.14993</strain>
    </source>
</reference>
<accession>A0A8J3ACX4</accession>
<dbReference type="OrthoDB" id="2880537at2"/>
<gene>
    <name evidence="1" type="ORF">GCM10007380_08860</name>
</gene>
<proteinExistence type="predicted"/>
<name>A0A8J3ACX4_9BACI</name>
<comment type="caution">
    <text evidence="1">The sequence shown here is derived from an EMBL/GenBank/DDBJ whole genome shotgun (WGS) entry which is preliminary data.</text>
</comment>
<dbReference type="Proteomes" id="UP000626244">
    <property type="component" value="Unassembled WGS sequence"/>
</dbReference>
<dbReference type="RefSeq" id="WP_087999124.1">
    <property type="nucleotide sequence ID" value="NZ_BMHB01000001.1"/>
</dbReference>
<dbReference type="AlphaFoldDB" id="A0A8J3ACX4"/>
<dbReference type="EMBL" id="BMHB01000001">
    <property type="protein sequence ID" value="GGI11641.1"/>
    <property type="molecule type" value="Genomic_DNA"/>
</dbReference>
<organism evidence="1 2">
    <name type="scientific">Gottfriedia solisilvae</name>
    <dbReference type="NCBI Taxonomy" id="1516104"/>
    <lineage>
        <taxon>Bacteria</taxon>
        <taxon>Bacillati</taxon>
        <taxon>Bacillota</taxon>
        <taxon>Bacilli</taxon>
        <taxon>Bacillales</taxon>
        <taxon>Bacillaceae</taxon>
        <taxon>Gottfriedia</taxon>
    </lineage>
</organism>
<evidence type="ECO:0000313" key="2">
    <source>
        <dbReference type="Proteomes" id="UP000626244"/>
    </source>
</evidence>
<sequence length="127" mass="14445">MNNDKSNNEQTLPQSSDINDFKKESIIKLANNLTANETTIDMSSIMRMAQNLFKDDSLMKSVQDLGKINQPNSISIPKSAPKKENLELPLNNELLEKIYNELIHIKSELVEINANNKTLVEIFKRNS</sequence>
<evidence type="ECO:0000313" key="1">
    <source>
        <dbReference type="EMBL" id="GGI11641.1"/>
    </source>
</evidence>
<protein>
    <submittedName>
        <fullName evidence="1">Uncharacterized protein</fullName>
    </submittedName>
</protein>